<evidence type="ECO:0000256" key="1">
    <source>
        <dbReference type="SAM" id="Phobius"/>
    </source>
</evidence>
<feature type="transmembrane region" description="Helical" evidence="1">
    <location>
        <begin position="6"/>
        <end position="30"/>
    </location>
</feature>
<sequence>MTIDAILLMAVSMLVLWGGLGAAIVNIVRFKGREPDASMRDL</sequence>
<evidence type="ECO:0000313" key="2">
    <source>
        <dbReference type="EMBL" id="ERG65048.1"/>
    </source>
</evidence>
<dbReference type="RefSeq" id="WP_021009766.1">
    <property type="nucleotide sequence ID" value="NZ_ASHR01000012.1"/>
</dbReference>
<proteinExistence type="predicted"/>
<dbReference type="NCBIfam" id="NF033493">
    <property type="entry name" value="MetS_like_NSS"/>
    <property type="match status" value="1"/>
</dbReference>
<name>U1LCX5_9MICO</name>
<dbReference type="EMBL" id="ASHR01000012">
    <property type="protein sequence ID" value="ERG65048.1"/>
    <property type="molecule type" value="Genomic_DNA"/>
</dbReference>
<keyword evidence="3" id="KW-1185">Reference proteome</keyword>
<comment type="caution">
    <text evidence="2">The sequence shown here is derived from an EMBL/GenBank/DDBJ whole genome shotgun (WGS) entry which is preliminary data.</text>
</comment>
<accession>U1LCX5</accession>
<keyword evidence="1" id="KW-0472">Membrane</keyword>
<keyword evidence="1" id="KW-1133">Transmembrane helix</keyword>
<reference evidence="2 3" key="1">
    <citation type="journal article" date="2013" name="Genome Announc.">
        <title>First draft genome sequence from a member of the genus agrococcus, isolated from modern microbialites.</title>
        <authorList>
            <person name="White R.A.III."/>
            <person name="Grassa C.J."/>
            <person name="Suttle C.A."/>
        </authorList>
    </citation>
    <scope>NUCLEOTIDE SEQUENCE [LARGE SCALE GENOMIC DNA]</scope>
    <source>
        <strain evidence="2 3">RW1</strain>
    </source>
</reference>
<gene>
    <name evidence="2" type="ORF">L332_11430</name>
</gene>
<keyword evidence="1" id="KW-0812">Transmembrane</keyword>
<organism evidence="2 3">
    <name type="scientific">Agrococcus pavilionensis RW1</name>
    <dbReference type="NCBI Taxonomy" id="1330458"/>
    <lineage>
        <taxon>Bacteria</taxon>
        <taxon>Bacillati</taxon>
        <taxon>Actinomycetota</taxon>
        <taxon>Actinomycetes</taxon>
        <taxon>Micrococcales</taxon>
        <taxon>Microbacteriaceae</taxon>
        <taxon>Agrococcus</taxon>
    </lineage>
</organism>
<evidence type="ECO:0000313" key="3">
    <source>
        <dbReference type="Proteomes" id="UP000016462"/>
    </source>
</evidence>
<dbReference type="Proteomes" id="UP000016462">
    <property type="component" value="Unassembled WGS sequence"/>
</dbReference>
<dbReference type="AlphaFoldDB" id="U1LCX5"/>
<dbReference type="OrthoDB" id="6712920at2"/>
<protein>
    <submittedName>
        <fullName evidence="2">Uncharacterized protein</fullName>
    </submittedName>
</protein>